<dbReference type="SMART" id="SM00369">
    <property type="entry name" value="LRR_TYP"/>
    <property type="match status" value="5"/>
</dbReference>
<dbReference type="Proteomes" id="UP001603857">
    <property type="component" value="Unassembled WGS sequence"/>
</dbReference>
<evidence type="ECO:0000313" key="5">
    <source>
        <dbReference type="Proteomes" id="UP001603857"/>
    </source>
</evidence>
<dbReference type="AlphaFoldDB" id="A0ABD1MIQ0"/>
<dbReference type="Pfam" id="PF00560">
    <property type="entry name" value="LRR_1"/>
    <property type="match status" value="2"/>
</dbReference>
<evidence type="ECO:0000313" key="4">
    <source>
        <dbReference type="EMBL" id="KAL2335665.1"/>
    </source>
</evidence>
<organism evidence="4 5">
    <name type="scientific">Flemingia macrophylla</name>
    <dbReference type="NCBI Taxonomy" id="520843"/>
    <lineage>
        <taxon>Eukaryota</taxon>
        <taxon>Viridiplantae</taxon>
        <taxon>Streptophyta</taxon>
        <taxon>Embryophyta</taxon>
        <taxon>Tracheophyta</taxon>
        <taxon>Spermatophyta</taxon>
        <taxon>Magnoliopsida</taxon>
        <taxon>eudicotyledons</taxon>
        <taxon>Gunneridae</taxon>
        <taxon>Pentapetalae</taxon>
        <taxon>rosids</taxon>
        <taxon>fabids</taxon>
        <taxon>Fabales</taxon>
        <taxon>Fabaceae</taxon>
        <taxon>Papilionoideae</taxon>
        <taxon>50 kb inversion clade</taxon>
        <taxon>NPAAA clade</taxon>
        <taxon>indigoferoid/millettioid clade</taxon>
        <taxon>Phaseoleae</taxon>
        <taxon>Flemingia</taxon>
    </lineage>
</organism>
<gene>
    <name evidence="4" type="ORF">Fmac_016878</name>
</gene>
<dbReference type="SUPFAM" id="SSF52047">
    <property type="entry name" value="RNI-like"/>
    <property type="match status" value="1"/>
</dbReference>
<reference evidence="4 5" key="1">
    <citation type="submission" date="2024-08" db="EMBL/GenBank/DDBJ databases">
        <title>Insights into the chromosomal genome structure of Flemingia macrophylla.</title>
        <authorList>
            <person name="Ding Y."/>
            <person name="Zhao Y."/>
            <person name="Bi W."/>
            <person name="Wu M."/>
            <person name="Zhao G."/>
            <person name="Gong Y."/>
            <person name="Li W."/>
            <person name="Zhang P."/>
        </authorList>
    </citation>
    <scope>NUCLEOTIDE SEQUENCE [LARGE SCALE GENOMIC DNA]</scope>
    <source>
        <strain evidence="4">DYQJB</strain>
        <tissue evidence="4">Leaf</tissue>
    </source>
</reference>
<evidence type="ECO:0000256" key="1">
    <source>
        <dbReference type="ARBA" id="ARBA00022614"/>
    </source>
</evidence>
<feature type="domain" description="Disease resistance R13L4/SHOC-2-like LRR" evidence="3">
    <location>
        <begin position="187"/>
        <end position="264"/>
    </location>
</feature>
<dbReference type="PANTHER" id="PTHR47186:SF63">
    <property type="entry name" value="C-JID DOMAIN-CONTAINING PROTEIN"/>
    <property type="match status" value="1"/>
</dbReference>
<evidence type="ECO:0000256" key="2">
    <source>
        <dbReference type="ARBA" id="ARBA00022737"/>
    </source>
</evidence>
<proteinExistence type="predicted"/>
<dbReference type="InterPro" id="IPR003591">
    <property type="entry name" value="Leu-rich_rpt_typical-subtyp"/>
</dbReference>
<dbReference type="Pfam" id="PF23598">
    <property type="entry name" value="LRR_14"/>
    <property type="match status" value="1"/>
</dbReference>
<dbReference type="EMBL" id="JBGMDY010000005">
    <property type="protein sequence ID" value="KAL2335665.1"/>
    <property type="molecule type" value="Genomic_DNA"/>
</dbReference>
<accession>A0ABD1MIQ0</accession>
<keyword evidence="1" id="KW-0433">Leucine-rich repeat</keyword>
<dbReference type="InterPro" id="IPR055414">
    <property type="entry name" value="LRR_R13L4/SHOC2-like"/>
</dbReference>
<keyword evidence="5" id="KW-1185">Reference proteome</keyword>
<dbReference type="InterPro" id="IPR001611">
    <property type="entry name" value="Leu-rich_rpt"/>
</dbReference>
<name>A0ABD1MIQ0_9FABA</name>
<sequence length="660" mass="74349">MSNLRLLVLSNVHLPRGLKCFSSALKVLEWKGYPLTFLPLEVGPGELVDLKLHHSKIKQCWNRTQFLGQIKFVDLSQSKDLIKTPDFIGMPNLERLVLEGCISITEIHPSIAQHKRLVVLNLKDCKNLKTLPRKLEMNSLEIFVLSGCSKIGKLSEFGEDMIKLSILDLEGTSISKLPDTLNFLIHLAVLNLRNCRNIRCLPSNIWNFKSLRSLNISGCSKFSRLPEKMNDNETLEELNVSGTAIREVPSSIVHLKNLKRLYCIGCQGSTISWNLPLPCGINIKFGNDPEVSPGLRLPPSISHLASLQILNLSYCSLSPSMIPNDLGASMPSLKDLNLRGNSFGNVAAGSSLLPFSSLTSLNILNLSDCFLLDGSIPDDLSNLSSLQQLNFMGNYFTNLPSKCLANLPGLELLWINSCPNLQSLPELPPNLERLDASDCVSLGESVSDPQHLWSLFASLDLQRSEEGHVVLQIPGSEVPSWFENRYFCIDEEMRNLRGFDSAVSIVASIPDCWRSSEWSGIAMCVVVEGQVWEDFWERVIFWSSKCPDEDEWPKTIYGYNVQGSVDRPQLFIRFFPFTRDNCWQHVHGEKNQLQFLLATKTRPRAGARHSDQGPTRKLEIMKCGWRILCKEDVQEYWRLSASREEQYHGSSITPTYLSPQ</sequence>
<dbReference type="InterPro" id="IPR032675">
    <property type="entry name" value="LRR_dom_sf"/>
</dbReference>
<keyword evidence="2" id="KW-0677">Repeat</keyword>
<evidence type="ECO:0000259" key="3">
    <source>
        <dbReference type="Pfam" id="PF23598"/>
    </source>
</evidence>
<protein>
    <recommendedName>
        <fullName evidence="3">Disease resistance R13L4/SHOC-2-like LRR domain-containing protein</fullName>
    </recommendedName>
</protein>
<dbReference type="PANTHER" id="PTHR47186">
    <property type="entry name" value="LEUCINE-RICH REPEAT-CONTAINING PROTEIN 57"/>
    <property type="match status" value="1"/>
</dbReference>
<comment type="caution">
    <text evidence="4">The sequence shown here is derived from an EMBL/GenBank/DDBJ whole genome shotgun (WGS) entry which is preliminary data.</text>
</comment>
<dbReference type="Gene3D" id="3.80.10.10">
    <property type="entry name" value="Ribonuclease Inhibitor"/>
    <property type="match status" value="3"/>
</dbReference>